<feature type="domain" description="Outer membrane protein beta-barrel" evidence="4">
    <location>
        <begin position="22"/>
        <end position="208"/>
    </location>
</feature>
<dbReference type="SUPFAM" id="SSF56925">
    <property type="entry name" value="OMPA-like"/>
    <property type="match status" value="1"/>
</dbReference>
<name>A0A840L208_9BURK</name>
<dbReference type="Proteomes" id="UP000562027">
    <property type="component" value="Unassembled WGS sequence"/>
</dbReference>
<accession>A0A840L208</accession>
<dbReference type="AlphaFoldDB" id="A0A840L208"/>
<dbReference type="InterPro" id="IPR027385">
    <property type="entry name" value="Beta-barrel_OMP"/>
</dbReference>
<keyword evidence="6" id="KW-1185">Reference proteome</keyword>
<comment type="subcellular location">
    <subcellularLocation>
        <location evidence="1">Cell outer membrane</location>
    </subcellularLocation>
</comment>
<gene>
    <name evidence="5" type="ORF">HNP55_000431</name>
</gene>
<proteinExistence type="predicted"/>
<evidence type="ECO:0000256" key="1">
    <source>
        <dbReference type="ARBA" id="ARBA00004442"/>
    </source>
</evidence>
<dbReference type="InterPro" id="IPR011250">
    <property type="entry name" value="OMP/PagP_B-barrel"/>
</dbReference>
<sequence>MPKVIKAIQSHQGLSAIALTGLALAIGAALPTQAHAQSKNQETPYIGANIGLYNKYAMDCKGGVACDLTARAGGKVFIGQQFEYLGGLGLEAMAYGISSGQGTVKRGSGEEAGWVKQAGLGVYAVLPLSYGDFSFKGKLGAGYAQGKASYAAGGSDSKWSFQGIYGLGVSYAINKQISLNLDYDNVGAKYGAGSTRVGMFSTGLSYRF</sequence>
<feature type="signal peptide" evidence="3">
    <location>
        <begin position="1"/>
        <end position="36"/>
    </location>
</feature>
<dbReference type="Pfam" id="PF13505">
    <property type="entry name" value="OMP_b-brl"/>
    <property type="match status" value="1"/>
</dbReference>
<organism evidence="5 6">
    <name type="scientific">Roseateles oligotrophus</name>
    <dbReference type="NCBI Taxonomy" id="1769250"/>
    <lineage>
        <taxon>Bacteria</taxon>
        <taxon>Pseudomonadati</taxon>
        <taxon>Pseudomonadota</taxon>
        <taxon>Betaproteobacteria</taxon>
        <taxon>Burkholderiales</taxon>
        <taxon>Sphaerotilaceae</taxon>
        <taxon>Roseateles</taxon>
    </lineage>
</organism>
<feature type="chain" id="PRO_5032557585" evidence="3">
    <location>
        <begin position="37"/>
        <end position="208"/>
    </location>
</feature>
<dbReference type="RefSeq" id="WP_184295728.1">
    <property type="nucleotide sequence ID" value="NZ_JACHLP010000001.1"/>
</dbReference>
<protein>
    <submittedName>
        <fullName evidence="5">Opacity protein-like surface antigen</fullName>
    </submittedName>
</protein>
<evidence type="ECO:0000313" key="6">
    <source>
        <dbReference type="Proteomes" id="UP000562027"/>
    </source>
</evidence>
<dbReference type="EMBL" id="JACHLP010000001">
    <property type="protein sequence ID" value="MBB4841936.1"/>
    <property type="molecule type" value="Genomic_DNA"/>
</dbReference>
<evidence type="ECO:0000256" key="2">
    <source>
        <dbReference type="ARBA" id="ARBA00022729"/>
    </source>
</evidence>
<evidence type="ECO:0000313" key="5">
    <source>
        <dbReference type="EMBL" id="MBB4841936.1"/>
    </source>
</evidence>
<dbReference type="GO" id="GO:0009279">
    <property type="term" value="C:cell outer membrane"/>
    <property type="evidence" value="ECO:0007669"/>
    <property type="project" value="UniProtKB-SubCell"/>
</dbReference>
<dbReference type="Gene3D" id="2.40.160.20">
    <property type="match status" value="1"/>
</dbReference>
<reference evidence="5 6" key="1">
    <citation type="submission" date="2020-08" db="EMBL/GenBank/DDBJ databases">
        <title>Functional genomics of gut bacteria from endangered species of beetles.</title>
        <authorList>
            <person name="Carlos-Shanley C."/>
        </authorList>
    </citation>
    <scope>NUCLEOTIDE SEQUENCE [LARGE SCALE GENOMIC DNA]</scope>
    <source>
        <strain evidence="5 6">S00239</strain>
    </source>
</reference>
<evidence type="ECO:0000259" key="4">
    <source>
        <dbReference type="Pfam" id="PF13505"/>
    </source>
</evidence>
<comment type="caution">
    <text evidence="5">The sequence shown here is derived from an EMBL/GenBank/DDBJ whole genome shotgun (WGS) entry which is preliminary data.</text>
</comment>
<evidence type="ECO:0000256" key="3">
    <source>
        <dbReference type="SAM" id="SignalP"/>
    </source>
</evidence>
<keyword evidence="2 3" id="KW-0732">Signal</keyword>